<feature type="domain" description="HTH araC/xylS-type" evidence="4">
    <location>
        <begin position="187"/>
        <end position="285"/>
    </location>
</feature>
<dbReference type="SMART" id="SM00342">
    <property type="entry name" value="HTH_ARAC"/>
    <property type="match status" value="1"/>
</dbReference>
<accession>A0AAE3A7K4</accession>
<sequence>MKNPLSLQEKKKHGEIRFPFNIYPCTIPGDFPQVALHWHDSMELVFVKRGHGFIQMGVTVCRAQEGDIFIFSPGTLHAFRQEKGSSMEYENIIFDLELLGGAGDLCAEKYLLPLQSGRLELSGILNKKDRCYQEAAVCLREAEDANRTKLPGYELLIKGALFRFLAILMAQGKQLPASETADTMRLKQVLQWISVHYGTKLHVADAANICQCSSSHFMRWFKKMTGQRFTAFLNEYRLNAAAEALRTTEDTVLSISEQCGFDNLSYFNRAFKTRYLMTPREYRRK</sequence>
<dbReference type="InterPro" id="IPR014710">
    <property type="entry name" value="RmlC-like_jellyroll"/>
</dbReference>
<dbReference type="PROSITE" id="PS01124">
    <property type="entry name" value="HTH_ARAC_FAMILY_2"/>
    <property type="match status" value="1"/>
</dbReference>
<reference evidence="5 6" key="1">
    <citation type="submission" date="2021-10" db="EMBL/GenBank/DDBJ databases">
        <title>Anaerobic single-cell dispensing facilitates the cultivation of human gut bacteria.</title>
        <authorList>
            <person name="Afrizal A."/>
        </authorList>
    </citation>
    <scope>NUCLEOTIDE SEQUENCE [LARGE SCALE GENOMIC DNA]</scope>
    <source>
        <strain evidence="5 6">CLA-AA-H276</strain>
    </source>
</reference>
<evidence type="ECO:0000313" key="5">
    <source>
        <dbReference type="EMBL" id="MCC2125036.1"/>
    </source>
</evidence>
<gene>
    <name evidence="5" type="ORF">LKD36_02450</name>
</gene>
<organism evidence="5 6">
    <name type="scientific">Hominiventricola filiformis</name>
    <dbReference type="NCBI Taxonomy" id="2885352"/>
    <lineage>
        <taxon>Bacteria</taxon>
        <taxon>Bacillati</taxon>
        <taxon>Bacillota</taxon>
        <taxon>Clostridia</taxon>
        <taxon>Lachnospirales</taxon>
        <taxon>Lachnospiraceae</taxon>
        <taxon>Hominiventricola</taxon>
    </lineage>
</organism>
<dbReference type="EMBL" id="JAJEPS010000001">
    <property type="protein sequence ID" value="MCC2125036.1"/>
    <property type="molecule type" value="Genomic_DNA"/>
</dbReference>
<evidence type="ECO:0000256" key="2">
    <source>
        <dbReference type="ARBA" id="ARBA00023125"/>
    </source>
</evidence>
<dbReference type="InterPro" id="IPR020449">
    <property type="entry name" value="Tscrpt_reg_AraC-type_HTH"/>
</dbReference>
<dbReference type="PANTHER" id="PTHR43280:SF28">
    <property type="entry name" value="HTH-TYPE TRANSCRIPTIONAL ACTIVATOR RHAS"/>
    <property type="match status" value="1"/>
</dbReference>
<dbReference type="InterPro" id="IPR009057">
    <property type="entry name" value="Homeodomain-like_sf"/>
</dbReference>
<dbReference type="CDD" id="cd02208">
    <property type="entry name" value="cupin_RmlC-like"/>
    <property type="match status" value="1"/>
</dbReference>
<name>A0AAE3A7K4_9FIRM</name>
<dbReference type="Gene3D" id="2.60.120.10">
    <property type="entry name" value="Jelly Rolls"/>
    <property type="match status" value="1"/>
</dbReference>
<protein>
    <submittedName>
        <fullName evidence="5">AraC family transcriptional regulator</fullName>
    </submittedName>
</protein>
<proteinExistence type="predicted"/>
<dbReference type="Proteomes" id="UP001198220">
    <property type="component" value="Unassembled WGS sequence"/>
</dbReference>
<dbReference type="InterPro" id="IPR003313">
    <property type="entry name" value="AraC-bd"/>
</dbReference>
<dbReference type="SUPFAM" id="SSF46689">
    <property type="entry name" value="Homeodomain-like"/>
    <property type="match status" value="2"/>
</dbReference>
<dbReference type="AlphaFoldDB" id="A0AAE3A7K4"/>
<keyword evidence="2" id="KW-0238">DNA-binding</keyword>
<keyword evidence="1" id="KW-0805">Transcription regulation</keyword>
<evidence type="ECO:0000313" key="6">
    <source>
        <dbReference type="Proteomes" id="UP001198220"/>
    </source>
</evidence>
<dbReference type="InterPro" id="IPR018060">
    <property type="entry name" value="HTH_AraC"/>
</dbReference>
<dbReference type="GO" id="GO:0003700">
    <property type="term" value="F:DNA-binding transcription factor activity"/>
    <property type="evidence" value="ECO:0007669"/>
    <property type="project" value="InterPro"/>
</dbReference>
<evidence type="ECO:0000259" key="4">
    <source>
        <dbReference type="PROSITE" id="PS01124"/>
    </source>
</evidence>
<evidence type="ECO:0000256" key="3">
    <source>
        <dbReference type="ARBA" id="ARBA00023163"/>
    </source>
</evidence>
<evidence type="ECO:0000256" key="1">
    <source>
        <dbReference type="ARBA" id="ARBA00023015"/>
    </source>
</evidence>
<dbReference type="Pfam" id="PF02311">
    <property type="entry name" value="AraC_binding"/>
    <property type="match status" value="1"/>
</dbReference>
<dbReference type="RefSeq" id="WP_308458518.1">
    <property type="nucleotide sequence ID" value="NZ_JAJEPS010000001.1"/>
</dbReference>
<dbReference type="SUPFAM" id="SSF51215">
    <property type="entry name" value="Regulatory protein AraC"/>
    <property type="match status" value="1"/>
</dbReference>
<keyword evidence="6" id="KW-1185">Reference proteome</keyword>
<dbReference type="InterPro" id="IPR037923">
    <property type="entry name" value="HTH-like"/>
</dbReference>
<comment type="caution">
    <text evidence="5">The sequence shown here is derived from an EMBL/GenBank/DDBJ whole genome shotgun (WGS) entry which is preliminary data.</text>
</comment>
<dbReference type="GO" id="GO:0043565">
    <property type="term" value="F:sequence-specific DNA binding"/>
    <property type="evidence" value="ECO:0007669"/>
    <property type="project" value="InterPro"/>
</dbReference>
<keyword evidence="3" id="KW-0804">Transcription</keyword>
<dbReference type="PANTHER" id="PTHR43280">
    <property type="entry name" value="ARAC-FAMILY TRANSCRIPTIONAL REGULATOR"/>
    <property type="match status" value="1"/>
</dbReference>
<dbReference type="Gene3D" id="1.10.10.60">
    <property type="entry name" value="Homeodomain-like"/>
    <property type="match status" value="2"/>
</dbReference>
<dbReference type="PRINTS" id="PR00032">
    <property type="entry name" value="HTHARAC"/>
</dbReference>
<dbReference type="Pfam" id="PF12833">
    <property type="entry name" value="HTH_18"/>
    <property type="match status" value="1"/>
</dbReference>